<keyword evidence="6" id="KW-0902">Two-component regulatory system</keyword>
<accession>A0A848DC18</accession>
<protein>
    <recommendedName>
        <fullName evidence="7">Sensor-like histidine kinase SenX3</fullName>
        <ecNumber evidence="2">2.7.13.3</ecNumber>
    </recommendedName>
</protein>
<dbReference type="InterPro" id="IPR003594">
    <property type="entry name" value="HATPase_dom"/>
</dbReference>
<comment type="caution">
    <text evidence="10">The sequence shown here is derived from an EMBL/GenBank/DDBJ whole genome shotgun (WGS) entry which is preliminary data.</text>
</comment>
<organism evidence="10 11">
    <name type="scientific">Pseudonocardia bannensis</name>
    <dbReference type="NCBI Taxonomy" id="630973"/>
    <lineage>
        <taxon>Bacteria</taxon>
        <taxon>Bacillati</taxon>
        <taxon>Actinomycetota</taxon>
        <taxon>Actinomycetes</taxon>
        <taxon>Pseudonocardiales</taxon>
        <taxon>Pseudonocardiaceae</taxon>
        <taxon>Pseudonocardia</taxon>
    </lineage>
</organism>
<evidence type="ECO:0000256" key="3">
    <source>
        <dbReference type="ARBA" id="ARBA00022553"/>
    </source>
</evidence>
<dbReference type="GO" id="GO:0016036">
    <property type="term" value="P:cellular response to phosphate starvation"/>
    <property type="evidence" value="ECO:0007669"/>
    <property type="project" value="TreeGrafter"/>
</dbReference>
<feature type="domain" description="Histidine kinase" evidence="9">
    <location>
        <begin position="65"/>
        <end position="149"/>
    </location>
</feature>
<gene>
    <name evidence="10" type="ORF">HF519_00815</name>
</gene>
<dbReference type="PROSITE" id="PS50109">
    <property type="entry name" value="HIS_KIN"/>
    <property type="match status" value="1"/>
</dbReference>
<dbReference type="PANTHER" id="PTHR45453">
    <property type="entry name" value="PHOSPHATE REGULON SENSOR PROTEIN PHOR"/>
    <property type="match status" value="1"/>
</dbReference>
<evidence type="ECO:0000256" key="5">
    <source>
        <dbReference type="ARBA" id="ARBA00022777"/>
    </source>
</evidence>
<proteinExistence type="predicted"/>
<keyword evidence="4" id="KW-0808">Transferase</keyword>
<dbReference type="CDD" id="cd00075">
    <property type="entry name" value="HATPase"/>
    <property type="match status" value="1"/>
</dbReference>
<feature type="region of interest" description="Disordered" evidence="8">
    <location>
        <begin position="17"/>
        <end position="76"/>
    </location>
</feature>
<evidence type="ECO:0000256" key="4">
    <source>
        <dbReference type="ARBA" id="ARBA00022679"/>
    </source>
</evidence>
<dbReference type="PRINTS" id="PR00344">
    <property type="entry name" value="BCTRLSENSOR"/>
</dbReference>
<dbReference type="InterPro" id="IPR036890">
    <property type="entry name" value="HATPase_C_sf"/>
</dbReference>
<keyword evidence="5" id="KW-0418">Kinase</keyword>
<dbReference type="SMART" id="SM00387">
    <property type="entry name" value="HATPase_c"/>
    <property type="match status" value="1"/>
</dbReference>
<evidence type="ECO:0000256" key="7">
    <source>
        <dbReference type="ARBA" id="ARBA00039401"/>
    </source>
</evidence>
<dbReference type="GO" id="GO:0000155">
    <property type="term" value="F:phosphorelay sensor kinase activity"/>
    <property type="evidence" value="ECO:0007669"/>
    <property type="project" value="TreeGrafter"/>
</dbReference>
<comment type="catalytic activity">
    <reaction evidence="1">
        <text>ATP + protein L-histidine = ADP + protein N-phospho-L-histidine.</text>
        <dbReference type="EC" id="2.7.13.3"/>
    </reaction>
</comment>
<evidence type="ECO:0000256" key="8">
    <source>
        <dbReference type="SAM" id="MobiDB-lite"/>
    </source>
</evidence>
<evidence type="ECO:0000256" key="2">
    <source>
        <dbReference type="ARBA" id="ARBA00012438"/>
    </source>
</evidence>
<feature type="compositionally biased region" description="Basic residues" evidence="8">
    <location>
        <begin position="155"/>
        <end position="166"/>
    </location>
</feature>
<dbReference type="Pfam" id="PF02518">
    <property type="entry name" value="HATPase_c"/>
    <property type="match status" value="1"/>
</dbReference>
<dbReference type="SUPFAM" id="SSF55874">
    <property type="entry name" value="ATPase domain of HSP90 chaperone/DNA topoisomerase II/histidine kinase"/>
    <property type="match status" value="1"/>
</dbReference>
<keyword evidence="3" id="KW-0597">Phosphoprotein</keyword>
<dbReference type="GO" id="GO:0004721">
    <property type="term" value="F:phosphoprotein phosphatase activity"/>
    <property type="evidence" value="ECO:0007669"/>
    <property type="project" value="TreeGrafter"/>
</dbReference>
<feature type="compositionally biased region" description="Low complexity" evidence="8">
    <location>
        <begin position="36"/>
        <end position="46"/>
    </location>
</feature>
<feature type="region of interest" description="Disordered" evidence="8">
    <location>
        <begin position="144"/>
        <end position="166"/>
    </location>
</feature>
<evidence type="ECO:0000259" key="9">
    <source>
        <dbReference type="PROSITE" id="PS50109"/>
    </source>
</evidence>
<evidence type="ECO:0000256" key="6">
    <source>
        <dbReference type="ARBA" id="ARBA00023012"/>
    </source>
</evidence>
<feature type="compositionally biased region" description="Polar residues" evidence="8">
    <location>
        <begin position="144"/>
        <end position="153"/>
    </location>
</feature>
<dbReference type="EC" id="2.7.13.3" evidence="2"/>
<dbReference type="Gene3D" id="3.30.565.10">
    <property type="entry name" value="Histidine kinase-like ATPase, C-terminal domain"/>
    <property type="match status" value="1"/>
</dbReference>
<dbReference type="AlphaFoldDB" id="A0A848DC18"/>
<evidence type="ECO:0000256" key="1">
    <source>
        <dbReference type="ARBA" id="ARBA00000085"/>
    </source>
</evidence>
<dbReference type="InterPro" id="IPR050351">
    <property type="entry name" value="BphY/WalK/GraS-like"/>
</dbReference>
<keyword evidence="11" id="KW-1185">Reference proteome</keyword>
<dbReference type="InterPro" id="IPR005467">
    <property type="entry name" value="His_kinase_dom"/>
</dbReference>
<dbReference type="PANTHER" id="PTHR45453:SF1">
    <property type="entry name" value="PHOSPHATE REGULON SENSOR PROTEIN PHOR"/>
    <property type="match status" value="1"/>
</dbReference>
<evidence type="ECO:0000313" key="10">
    <source>
        <dbReference type="EMBL" id="NMH90161.1"/>
    </source>
</evidence>
<dbReference type="Proteomes" id="UP000586918">
    <property type="component" value="Unassembled WGS sequence"/>
</dbReference>
<dbReference type="InterPro" id="IPR004358">
    <property type="entry name" value="Sig_transdc_His_kin-like_C"/>
</dbReference>
<evidence type="ECO:0000313" key="11">
    <source>
        <dbReference type="Proteomes" id="UP000586918"/>
    </source>
</evidence>
<sequence length="166" mass="17093">MARTDQYGQSFLVAHRAHGNTDGCGPETGPTARVRSPAAGAAASPGDTQLPHRNHSRQAQPAGRARTHTPAGTEVTVGLTRSADGAALLTVTDIGPGIPPELLPHVFERFARGEKSRSRAQGSTGLRLAIVDAVVAAIRGTVGVQSAAGTPSSRRGCRAAARPHRT</sequence>
<name>A0A848DC18_9PSEU</name>
<dbReference type="GO" id="GO:0005886">
    <property type="term" value="C:plasma membrane"/>
    <property type="evidence" value="ECO:0007669"/>
    <property type="project" value="TreeGrafter"/>
</dbReference>
<reference evidence="10 11" key="1">
    <citation type="submission" date="2020-04" db="EMBL/GenBank/DDBJ databases">
        <authorList>
            <person name="Klaysubun C."/>
            <person name="Duangmal K."/>
            <person name="Lipun K."/>
        </authorList>
    </citation>
    <scope>NUCLEOTIDE SEQUENCE [LARGE SCALE GENOMIC DNA]</scope>
    <source>
        <strain evidence="10 11">DSM 45300</strain>
    </source>
</reference>
<dbReference type="EMBL" id="JAAXKZ010000002">
    <property type="protein sequence ID" value="NMH90161.1"/>
    <property type="molecule type" value="Genomic_DNA"/>
</dbReference>